<dbReference type="Proteomes" id="UP000019384">
    <property type="component" value="Unassembled WGS sequence"/>
</dbReference>
<gene>
    <name evidence="4" type="ORF">KUCA_T00004814001</name>
</gene>
<dbReference type="OrthoDB" id="191979at2759"/>
<dbReference type="PANTHER" id="PTHR24320">
    <property type="entry name" value="RETINOL DEHYDROGENASE"/>
    <property type="match status" value="1"/>
</dbReference>
<dbReference type="HOGENOM" id="CLU_010194_44_1_1"/>
<keyword evidence="2" id="KW-0560">Oxidoreductase</keyword>
<dbReference type="AlphaFoldDB" id="W6MQ25"/>
<dbReference type="SUPFAM" id="SSF51735">
    <property type="entry name" value="NAD(P)-binding Rossmann-fold domains"/>
    <property type="match status" value="1"/>
</dbReference>
<dbReference type="InterPro" id="IPR036291">
    <property type="entry name" value="NAD(P)-bd_dom_sf"/>
</dbReference>
<evidence type="ECO:0000256" key="2">
    <source>
        <dbReference type="ARBA" id="ARBA00023002"/>
    </source>
</evidence>
<dbReference type="STRING" id="1382522.W6MQ25"/>
<dbReference type="GO" id="GO:0016491">
    <property type="term" value="F:oxidoreductase activity"/>
    <property type="evidence" value="ECO:0007669"/>
    <property type="project" value="UniProtKB-KW"/>
</dbReference>
<comment type="similarity">
    <text evidence="1">Belongs to the short-chain dehydrogenases/reductases (SDR) family.</text>
</comment>
<dbReference type="InterPro" id="IPR002347">
    <property type="entry name" value="SDR_fam"/>
</dbReference>
<dbReference type="GeneID" id="34522207"/>
<dbReference type="Pfam" id="PF00106">
    <property type="entry name" value="adh_short"/>
    <property type="match status" value="1"/>
</dbReference>
<evidence type="ECO:0008006" key="6">
    <source>
        <dbReference type="Google" id="ProtNLM"/>
    </source>
</evidence>
<dbReference type="PRINTS" id="PR00081">
    <property type="entry name" value="GDHRDH"/>
</dbReference>
<evidence type="ECO:0000256" key="1">
    <source>
        <dbReference type="ARBA" id="ARBA00006484"/>
    </source>
</evidence>
<proteinExistence type="inferred from homology"/>
<keyword evidence="3" id="KW-1133">Transmembrane helix</keyword>
<keyword evidence="3" id="KW-0472">Membrane</keyword>
<evidence type="ECO:0000256" key="3">
    <source>
        <dbReference type="SAM" id="Phobius"/>
    </source>
</evidence>
<dbReference type="RefSeq" id="XP_022460819.1">
    <property type="nucleotide sequence ID" value="XM_022605937.1"/>
</dbReference>
<name>W6MQ25_9ASCO</name>
<keyword evidence="5" id="KW-1185">Reference proteome</keyword>
<evidence type="ECO:0000313" key="5">
    <source>
        <dbReference type="Proteomes" id="UP000019384"/>
    </source>
</evidence>
<feature type="transmembrane region" description="Helical" evidence="3">
    <location>
        <begin position="278"/>
        <end position="300"/>
    </location>
</feature>
<dbReference type="Gene3D" id="3.40.50.720">
    <property type="entry name" value="NAD(P)-binding Rossmann-like Domain"/>
    <property type="match status" value="1"/>
</dbReference>
<sequence>MPIDIIRTVIASGTESLSWWPQLVRYGPVVLAVGGLKYYFTGTHNTWERDMNGRVFIVTGGTSGVGAAIVKELAKKGAQLILLSSQVDRTQWFVDYINDLREETNNILIYGEQCDLSSLYSVRKFATTWLDNVPPRRLDGVICCAGESIPPGTARSVSKDGIESQIAVNYLSHFHLLTLLSPALRAQPADRDVRVIVTSCVTQSLGEIDLEDPLWQTKKYPQNRPWNVFGTSKLMLSMFAKEYQRRLEAVPRKDNAPCNIRVNVVNPGIMRSPSTRRVLSLGSIWGLFIYLLTYPIWFVLLKPTEAGAQSFLYALSAPVLAELKGGNYIQECHITQPARKELDDQQLQVKLYEKTEACIAQIERKSASAKKRV</sequence>
<evidence type="ECO:0000313" key="4">
    <source>
        <dbReference type="EMBL" id="CDK28829.1"/>
    </source>
</evidence>
<dbReference type="PANTHER" id="PTHR24320:SF285">
    <property type="entry name" value="RETINOL DEHYDROGENASE 14"/>
    <property type="match status" value="1"/>
</dbReference>
<organism evidence="4 5">
    <name type="scientific">Kuraishia capsulata CBS 1993</name>
    <dbReference type="NCBI Taxonomy" id="1382522"/>
    <lineage>
        <taxon>Eukaryota</taxon>
        <taxon>Fungi</taxon>
        <taxon>Dikarya</taxon>
        <taxon>Ascomycota</taxon>
        <taxon>Saccharomycotina</taxon>
        <taxon>Pichiomycetes</taxon>
        <taxon>Pichiales</taxon>
        <taxon>Pichiaceae</taxon>
        <taxon>Kuraishia</taxon>
    </lineage>
</organism>
<reference evidence="4" key="1">
    <citation type="submission" date="2013-12" db="EMBL/GenBank/DDBJ databases">
        <authorList>
            <person name="Genoscope - CEA"/>
        </authorList>
    </citation>
    <scope>NUCLEOTIDE SEQUENCE</scope>
    <source>
        <strain evidence="4">CBS 1993</strain>
    </source>
</reference>
<protein>
    <recommendedName>
        <fullName evidence="6">Ketoreductase (KR) domain-containing protein</fullName>
    </recommendedName>
</protein>
<keyword evidence="3" id="KW-0812">Transmembrane</keyword>
<reference evidence="4" key="2">
    <citation type="submission" date="2014-02" db="EMBL/GenBank/DDBJ databases">
        <title>Complete DNA sequence of /Kuraishia capsulata/ illustrates novel genomic features among budding yeasts (/Saccharomycotina/).</title>
        <authorList>
            <person name="Morales L."/>
            <person name="Noel B."/>
            <person name="Porcel B."/>
            <person name="Marcet-Houben M."/>
            <person name="Hullo M-F."/>
            <person name="Sacerdot C."/>
            <person name="Tekaia F."/>
            <person name="Leh-Louis V."/>
            <person name="Despons L."/>
            <person name="Khanna V."/>
            <person name="Aury J-M."/>
            <person name="Barbe V."/>
            <person name="Couloux A."/>
            <person name="Labadie K."/>
            <person name="Pelletier E."/>
            <person name="Souciet J-L."/>
            <person name="Boekhout T."/>
            <person name="Gabaldon T."/>
            <person name="Wincker P."/>
            <person name="Dujon B."/>
        </authorList>
    </citation>
    <scope>NUCLEOTIDE SEQUENCE</scope>
    <source>
        <strain evidence="4">CBS 1993</strain>
    </source>
</reference>
<dbReference type="EMBL" id="HG793130">
    <property type="protein sequence ID" value="CDK28829.1"/>
    <property type="molecule type" value="Genomic_DNA"/>
</dbReference>
<accession>W6MQ25</accession>